<evidence type="ECO:0000256" key="6">
    <source>
        <dbReference type="ARBA" id="ARBA00022801"/>
    </source>
</evidence>
<accession>A0AA88HAG8</accession>
<comment type="cofactor">
    <cofactor evidence="1">
        <name>a divalent metal cation</name>
        <dbReference type="ChEBI" id="CHEBI:60240"/>
    </cofactor>
</comment>
<dbReference type="InterPro" id="IPR045249">
    <property type="entry name" value="HARBI1-like"/>
</dbReference>
<comment type="subcellular location">
    <subcellularLocation>
        <location evidence="2">Nucleus</location>
    </subcellularLocation>
</comment>
<keyword evidence="5" id="KW-0479">Metal-binding</keyword>
<evidence type="ECO:0000256" key="7">
    <source>
        <dbReference type="ARBA" id="ARBA00023242"/>
    </source>
</evidence>
<evidence type="ECO:0000256" key="2">
    <source>
        <dbReference type="ARBA" id="ARBA00004123"/>
    </source>
</evidence>
<evidence type="ECO:0000313" key="10">
    <source>
        <dbReference type="Proteomes" id="UP001187531"/>
    </source>
</evidence>
<comment type="similarity">
    <text evidence="3">Belongs to the HARBI1 family.</text>
</comment>
<keyword evidence="6" id="KW-0378">Hydrolase</keyword>
<dbReference type="Pfam" id="PF13359">
    <property type="entry name" value="DDE_Tnp_4"/>
    <property type="match status" value="1"/>
</dbReference>
<dbReference type="GO" id="GO:0005634">
    <property type="term" value="C:nucleus"/>
    <property type="evidence" value="ECO:0007669"/>
    <property type="project" value="UniProtKB-SubCell"/>
</dbReference>
<dbReference type="InterPro" id="IPR027806">
    <property type="entry name" value="HARBI1_dom"/>
</dbReference>
<feature type="domain" description="DDE Tnp4" evidence="8">
    <location>
        <begin position="202"/>
        <end position="369"/>
    </location>
</feature>
<dbReference type="Proteomes" id="UP001187531">
    <property type="component" value="Unassembled WGS sequence"/>
</dbReference>
<keyword evidence="10" id="KW-1185">Reference proteome</keyword>
<evidence type="ECO:0000313" key="9">
    <source>
        <dbReference type="EMBL" id="KAK2701867.1"/>
    </source>
</evidence>
<dbReference type="AlphaFoldDB" id="A0AA88HAG8"/>
<evidence type="ECO:0000256" key="5">
    <source>
        <dbReference type="ARBA" id="ARBA00022723"/>
    </source>
</evidence>
<dbReference type="GO" id="GO:0004518">
    <property type="term" value="F:nuclease activity"/>
    <property type="evidence" value="ECO:0007669"/>
    <property type="project" value="UniProtKB-KW"/>
</dbReference>
<protein>
    <recommendedName>
        <fullName evidence="8">DDE Tnp4 domain-containing protein</fullName>
    </recommendedName>
</protein>
<evidence type="ECO:0000256" key="1">
    <source>
        <dbReference type="ARBA" id="ARBA00001968"/>
    </source>
</evidence>
<keyword evidence="7" id="KW-0539">Nucleus</keyword>
<organism evidence="9 10">
    <name type="scientific">Artemia franciscana</name>
    <name type="common">Brine shrimp</name>
    <name type="synonym">Artemia sanfranciscana</name>
    <dbReference type="NCBI Taxonomy" id="6661"/>
    <lineage>
        <taxon>Eukaryota</taxon>
        <taxon>Metazoa</taxon>
        <taxon>Ecdysozoa</taxon>
        <taxon>Arthropoda</taxon>
        <taxon>Crustacea</taxon>
        <taxon>Branchiopoda</taxon>
        <taxon>Anostraca</taxon>
        <taxon>Artemiidae</taxon>
        <taxon>Artemia</taxon>
    </lineage>
</organism>
<dbReference type="PANTHER" id="PTHR22930">
    <property type="match status" value="1"/>
</dbReference>
<evidence type="ECO:0000259" key="8">
    <source>
        <dbReference type="Pfam" id="PF13359"/>
    </source>
</evidence>
<dbReference type="EMBL" id="JAVRJZ010001296">
    <property type="protein sequence ID" value="KAK2701867.1"/>
    <property type="molecule type" value="Genomic_DNA"/>
</dbReference>
<evidence type="ECO:0000256" key="4">
    <source>
        <dbReference type="ARBA" id="ARBA00022722"/>
    </source>
</evidence>
<comment type="caution">
    <text evidence="9">The sequence shown here is derived from an EMBL/GenBank/DDBJ whole genome shotgun (WGS) entry which is preliminary data.</text>
</comment>
<keyword evidence="4" id="KW-0540">Nuclease</keyword>
<dbReference type="PANTHER" id="PTHR22930:SF269">
    <property type="entry name" value="NUCLEASE HARBI1-LIKE PROTEIN"/>
    <property type="match status" value="1"/>
</dbReference>
<proteinExistence type="inferred from homology"/>
<name>A0AA88HAG8_ARTSF</name>
<reference evidence="9" key="1">
    <citation type="submission" date="2023-07" db="EMBL/GenBank/DDBJ databases">
        <title>Chromosome-level genome assembly of Artemia franciscana.</title>
        <authorList>
            <person name="Jo E."/>
        </authorList>
    </citation>
    <scope>NUCLEOTIDE SEQUENCE</scope>
    <source>
        <tissue evidence="9">Whole body</tissue>
    </source>
</reference>
<dbReference type="GO" id="GO:0046872">
    <property type="term" value="F:metal ion binding"/>
    <property type="evidence" value="ECO:0007669"/>
    <property type="project" value="UniProtKB-KW"/>
</dbReference>
<dbReference type="GO" id="GO:0016787">
    <property type="term" value="F:hydrolase activity"/>
    <property type="evidence" value="ECO:0007669"/>
    <property type="project" value="UniProtKB-KW"/>
</dbReference>
<evidence type="ECO:0000256" key="3">
    <source>
        <dbReference type="ARBA" id="ARBA00006958"/>
    </source>
</evidence>
<gene>
    <name evidence="9" type="ORF">QYM36_019465</name>
</gene>
<sequence length="457" mass="52505">MTPEKFTQKIQTLKMCDCENLNVVLACTTVTLLLEQSRKRKTNEEKLIAKKKKHSKSVFGAAMRQRHGQYFNWFSEITLLKDLDLLQQWNRMKKSQYNNLLGLLSEHHLMVKQVTRMQKPISTGEILCLTLRYLGEGHSLSSLSTAFQVGKSTASSIIKDTLCAIVEVLEAKYPKFPTKEDFIKISEGFWTRWNFPNCVGSIDGKHIEIQAPYKSGSEFYNYKNYFSVVLFAVCDAHYRFIYVDIGSYGSEGDAGIYASSTFGKELNENKLDLPEPQPLLNMNPQSFKFPYMFIRDEAFPLKPNIARPFGGKNLSAMEQTYNYRLSRARRVIENAFGILSSKWRVFRAPILLKPTTVSTLIKAACCLHNYLITDDITTGVRSYATATDMDSNDLENGSWREEQPLRNMRDITNRITSNRASELAIKQRKYLGKYFSSEKGRVLWQEEHINKGYFDSA</sequence>